<feature type="region of interest" description="Disordered" evidence="1">
    <location>
        <begin position="142"/>
        <end position="162"/>
    </location>
</feature>
<dbReference type="VEuPathDB" id="VectorBase:BGLAX_039086"/>
<feature type="compositionally biased region" description="Polar residues" evidence="1">
    <location>
        <begin position="152"/>
        <end position="162"/>
    </location>
</feature>
<evidence type="ECO:0000256" key="1">
    <source>
        <dbReference type="SAM" id="MobiDB-lite"/>
    </source>
</evidence>
<reference evidence="2" key="1">
    <citation type="submission" date="2020-05" db="UniProtKB">
        <authorList>
            <consortium name="EnsemblMetazoa"/>
        </authorList>
    </citation>
    <scope>IDENTIFICATION</scope>
    <source>
        <strain evidence="2">BB02</strain>
    </source>
</reference>
<gene>
    <name evidence="2" type="primary">106077732</name>
</gene>
<evidence type="ECO:0000313" key="3">
    <source>
        <dbReference type="Proteomes" id="UP000076420"/>
    </source>
</evidence>
<dbReference type="Proteomes" id="UP000076420">
    <property type="component" value="Unassembled WGS sequence"/>
</dbReference>
<dbReference type="KEGG" id="bgt:106077732"/>
<organism evidence="2 3">
    <name type="scientific">Biomphalaria glabrata</name>
    <name type="common">Bloodfluke planorb</name>
    <name type="synonym">Freshwater snail</name>
    <dbReference type="NCBI Taxonomy" id="6526"/>
    <lineage>
        <taxon>Eukaryota</taxon>
        <taxon>Metazoa</taxon>
        <taxon>Spiralia</taxon>
        <taxon>Lophotrochozoa</taxon>
        <taxon>Mollusca</taxon>
        <taxon>Gastropoda</taxon>
        <taxon>Heterobranchia</taxon>
        <taxon>Euthyneura</taxon>
        <taxon>Panpulmonata</taxon>
        <taxon>Hygrophila</taxon>
        <taxon>Lymnaeoidea</taxon>
        <taxon>Planorbidae</taxon>
        <taxon>Biomphalaria</taxon>
    </lineage>
</organism>
<dbReference type="VEuPathDB" id="VectorBase:BGLB021171"/>
<protein>
    <submittedName>
        <fullName evidence="2">Uncharacterized protein</fullName>
    </submittedName>
</protein>
<name>A0A2C9KLS2_BIOGL</name>
<proteinExistence type="predicted"/>
<feature type="compositionally biased region" description="Low complexity" evidence="1">
    <location>
        <begin position="142"/>
        <end position="151"/>
    </location>
</feature>
<dbReference type="AlphaFoldDB" id="A0A2C9KLS2"/>
<sequence>RFPSSARLCQARDMAAHTGQYSDSPWSTLRPPYSPTLINLNQNYNMTANSLTETLLILTSMYLGVVQPEAELVNVSLHTVIGETFTFSSLKESSELIFDKPGTPSKGQPVLNAMTVKHMLQRNDDTPRAVLNLLCSGFFPKTPSPSSSSTTCTAGQSLRTVT</sequence>
<accession>A0A2C9KLS2</accession>
<dbReference type="EnsemblMetazoa" id="BGLB021171-RA">
    <property type="protein sequence ID" value="BGLB021171-PA"/>
    <property type="gene ID" value="BGLB021171"/>
</dbReference>
<evidence type="ECO:0000313" key="2">
    <source>
        <dbReference type="EnsemblMetazoa" id="BGLB021171-PA"/>
    </source>
</evidence>